<dbReference type="RefSeq" id="WP_308981685.1">
    <property type="nucleotide sequence ID" value="NZ_JAVIDL010000022.1"/>
</dbReference>
<dbReference type="Pfam" id="PF05229">
    <property type="entry name" value="SCPU"/>
    <property type="match status" value="1"/>
</dbReference>
<dbReference type="PANTHER" id="PTHR37089:SF3">
    <property type="entry name" value="EXPORTED PROTEIN"/>
    <property type="match status" value="1"/>
</dbReference>
<comment type="caution">
    <text evidence="2">The sequence shown here is derived from an EMBL/GenBank/DDBJ whole genome shotgun (WGS) entry which is preliminary data.</text>
</comment>
<feature type="domain" description="Spore coat protein U/FanG" evidence="1">
    <location>
        <begin position="18"/>
        <end position="165"/>
    </location>
</feature>
<dbReference type="EMBL" id="JAVIDL010000022">
    <property type="protein sequence ID" value="MDQ8936350.1"/>
    <property type="molecule type" value="Genomic_DNA"/>
</dbReference>
<organism evidence="2 3">
    <name type="scientific">Acinetobacter rudis</name>
    <dbReference type="NCBI Taxonomy" id="632955"/>
    <lineage>
        <taxon>Bacteria</taxon>
        <taxon>Pseudomonadati</taxon>
        <taxon>Pseudomonadota</taxon>
        <taxon>Gammaproteobacteria</taxon>
        <taxon>Moraxellales</taxon>
        <taxon>Moraxellaceae</taxon>
        <taxon>Acinetobacter</taxon>
    </lineage>
</organism>
<dbReference type="Proteomes" id="UP001243844">
    <property type="component" value="Unassembled WGS sequence"/>
</dbReference>
<dbReference type="InterPro" id="IPR007893">
    <property type="entry name" value="Spore_coat_U/FanG"/>
</dbReference>
<proteinExistence type="predicted"/>
<keyword evidence="2" id="KW-0167">Capsid protein</keyword>
<dbReference type="InterPro" id="IPR053167">
    <property type="entry name" value="Spore_coat_component"/>
</dbReference>
<name>A0AAW8J9B4_9GAMM</name>
<evidence type="ECO:0000259" key="1">
    <source>
        <dbReference type="Pfam" id="PF05229"/>
    </source>
</evidence>
<keyword evidence="2" id="KW-0946">Virion</keyword>
<protein>
    <submittedName>
        <fullName evidence="2">Spore coat protein U domain-containing protein</fullName>
    </submittedName>
</protein>
<accession>A0AAW8J9B4</accession>
<dbReference type="PANTHER" id="PTHR37089">
    <property type="entry name" value="PROTEIN U-RELATED"/>
    <property type="match status" value="1"/>
</dbReference>
<gene>
    <name evidence="2" type="ORF">RFH47_11545</name>
</gene>
<sequence>MSIILTLASMHTLAATSTNIQVNAIIKKGCLFQESPLGLNFGTHASTSRENTITANIANSQDTWKIECTPDVPVTITFGNGKNLNTSTQNRQLKNVNSEHYIDYTLYRNSNLTQQIGTSSSNNSLVLKSTVQSHLLNFQIFGLVDLSKGAINKMPGQYKDDVLITIAW</sequence>
<evidence type="ECO:0000313" key="3">
    <source>
        <dbReference type="Proteomes" id="UP001243844"/>
    </source>
</evidence>
<evidence type="ECO:0000313" key="2">
    <source>
        <dbReference type="EMBL" id="MDQ8936350.1"/>
    </source>
</evidence>
<dbReference type="AlphaFoldDB" id="A0AAW8J9B4"/>
<reference evidence="2" key="1">
    <citation type="submission" date="2023-08" db="EMBL/GenBank/DDBJ databases">
        <title>Emergence of clinically-relevant ST2 carbapenem-resistant Acinetobacter baumannii strains in hospital sewages in Zhejiang, East of China.</title>
        <authorList>
            <person name="Kaichao C."/>
            <person name="Zhang R."/>
        </authorList>
    </citation>
    <scope>NUCLEOTIDE SEQUENCE</scope>
    <source>
        <strain evidence="2">M-RB-37</strain>
    </source>
</reference>